<dbReference type="InterPro" id="IPR029044">
    <property type="entry name" value="Nucleotide-diphossugar_trans"/>
</dbReference>
<dbReference type="InterPro" id="IPR025877">
    <property type="entry name" value="MobA-like_NTP_Trfase"/>
</dbReference>
<feature type="domain" description="MobA-like NTP transferase" evidence="1">
    <location>
        <begin position="4"/>
        <end position="160"/>
    </location>
</feature>
<dbReference type="CDD" id="cd04182">
    <property type="entry name" value="GT_2_like_f"/>
    <property type="match status" value="1"/>
</dbReference>
<dbReference type="KEGG" id="ccai:NAS2_1263"/>
<dbReference type="EMBL" id="AP018732">
    <property type="protein sequence ID" value="BBE42652.1"/>
    <property type="molecule type" value="Genomic_DNA"/>
</dbReference>
<keyword evidence="2" id="KW-0548">Nucleotidyltransferase</keyword>
<evidence type="ECO:0000313" key="3">
    <source>
        <dbReference type="Proteomes" id="UP000509448"/>
    </source>
</evidence>
<keyword evidence="3" id="KW-1185">Reference proteome</keyword>
<sequence>MYYVLLAAGLSSRFGGNKLLADMCGRPLVRASAEVGLASGLPLAVVTGNDRGAVLRALDGLEFHEVENREYRSGLSSSVRAAITSLGDQADALEFSPADMPLIPPPVPRLLAAIREDSSAPLIAPRYRGTRGHPVLLGRELYEDARSSVSGDHGLSGFMELRRNLLLEVDVDSPGVVLDVDSPEDLERLRAIGCPGAGSGHL</sequence>
<keyword evidence="2" id="KW-0808">Transferase</keyword>
<evidence type="ECO:0000259" key="1">
    <source>
        <dbReference type="Pfam" id="PF12804"/>
    </source>
</evidence>
<name>A0A4P2VHG0_9ARCH</name>
<reference evidence="2 3" key="1">
    <citation type="journal article" date="2019" name="ISME J.">
        <title>Isolation and characterization of a thermophilic sulfur- and iron-reducing thaumarchaeote from a terrestrial acidic hot spring.</title>
        <authorList>
            <person name="Kato S."/>
            <person name="Itoh T."/>
            <person name="Yuki M."/>
            <person name="Nagamori M."/>
            <person name="Ohnishi M."/>
            <person name="Uematsu K."/>
            <person name="Suzuki K."/>
            <person name="Takashina T."/>
            <person name="Ohkuma M."/>
        </authorList>
    </citation>
    <scope>NUCLEOTIDE SEQUENCE [LARGE SCALE GENOMIC DNA]</scope>
    <source>
        <strain evidence="2 3">NAS-02</strain>
    </source>
</reference>
<dbReference type="PANTHER" id="PTHR43777">
    <property type="entry name" value="MOLYBDENUM COFACTOR CYTIDYLYLTRANSFERASE"/>
    <property type="match status" value="1"/>
</dbReference>
<dbReference type="AlphaFoldDB" id="A0A4P2VHG0"/>
<dbReference type="GO" id="GO:0016779">
    <property type="term" value="F:nucleotidyltransferase activity"/>
    <property type="evidence" value="ECO:0007669"/>
    <property type="project" value="UniProtKB-KW"/>
</dbReference>
<proteinExistence type="predicted"/>
<accession>A0A4P2VHG0</accession>
<dbReference type="Gene3D" id="3.90.550.10">
    <property type="entry name" value="Spore Coat Polysaccharide Biosynthesis Protein SpsA, Chain A"/>
    <property type="match status" value="1"/>
</dbReference>
<organism evidence="2 3">
    <name type="scientific">Conexivisphaera calida</name>
    <dbReference type="NCBI Taxonomy" id="1874277"/>
    <lineage>
        <taxon>Archaea</taxon>
        <taxon>Nitrososphaerota</taxon>
        <taxon>Conexivisphaeria</taxon>
        <taxon>Conexivisphaerales</taxon>
        <taxon>Conexivisphaeraceae</taxon>
        <taxon>Conexivisphaera</taxon>
    </lineage>
</organism>
<dbReference type="Proteomes" id="UP000509448">
    <property type="component" value="Chromosome"/>
</dbReference>
<dbReference type="SUPFAM" id="SSF53448">
    <property type="entry name" value="Nucleotide-diphospho-sugar transferases"/>
    <property type="match status" value="1"/>
</dbReference>
<dbReference type="Pfam" id="PF12804">
    <property type="entry name" value="NTP_transf_3"/>
    <property type="match status" value="1"/>
</dbReference>
<evidence type="ECO:0000313" key="2">
    <source>
        <dbReference type="EMBL" id="BBE42652.1"/>
    </source>
</evidence>
<protein>
    <submittedName>
        <fullName evidence="2">CTP:molybdopterin cytidylyltransferase</fullName>
    </submittedName>
</protein>
<gene>
    <name evidence="2" type="ORF">NAS2_1263</name>
</gene>
<dbReference type="PANTHER" id="PTHR43777:SF1">
    <property type="entry name" value="MOLYBDENUM COFACTOR CYTIDYLYLTRANSFERASE"/>
    <property type="match status" value="1"/>
</dbReference>